<keyword evidence="2" id="KW-1133">Transmembrane helix</keyword>
<proteinExistence type="predicted"/>
<dbReference type="GO" id="GO:0043107">
    <property type="term" value="P:type IV pilus-dependent motility"/>
    <property type="evidence" value="ECO:0007669"/>
    <property type="project" value="InterPro"/>
</dbReference>
<evidence type="ECO:0008006" key="5">
    <source>
        <dbReference type="Google" id="ProtNLM"/>
    </source>
</evidence>
<dbReference type="Proteomes" id="UP000179243">
    <property type="component" value="Unassembled WGS sequence"/>
</dbReference>
<dbReference type="EMBL" id="MFYX01000117">
    <property type="protein sequence ID" value="OGK01876.1"/>
    <property type="molecule type" value="Genomic_DNA"/>
</dbReference>
<keyword evidence="2" id="KW-0472">Membrane</keyword>
<dbReference type="Pfam" id="PF04350">
    <property type="entry name" value="PilO"/>
    <property type="match status" value="1"/>
</dbReference>
<reference evidence="3 4" key="1">
    <citation type="journal article" date="2016" name="Nat. Commun.">
        <title>Thousands of microbial genomes shed light on interconnected biogeochemical processes in an aquifer system.</title>
        <authorList>
            <person name="Anantharaman K."/>
            <person name="Brown C.T."/>
            <person name="Hug L.A."/>
            <person name="Sharon I."/>
            <person name="Castelle C.J."/>
            <person name="Probst A.J."/>
            <person name="Thomas B.C."/>
            <person name="Singh A."/>
            <person name="Wilkins M.J."/>
            <person name="Karaoz U."/>
            <person name="Brodie E.L."/>
            <person name="Williams K.H."/>
            <person name="Hubbard S.S."/>
            <person name="Banfield J.F."/>
        </authorList>
    </citation>
    <scope>NUCLEOTIDE SEQUENCE [LARGE SCALE GENOMIC DNA]</scope>
</reference>
<evidence type="ECO:0000313" key="3">
    <source>
        <dbReference type="EMBL" id="OGK01876.1"/>
    </source>
</evidence>
<sequence length="186" mass="20946">MKFLEDIQQSDTYRKYRFEILSAGVFSIILAVVLYVLLPLAGSDIETFSGLLDRKQSVSEAQDFEKNLKKMIQQNNTLREKAATLKMNISNANSLSNIYAMMNKASGESGITVTVINTMPEEKGKNYIRLRFNLELKGPYNAFGGFLENIEDSGYIVSVDELFVENSYTSNLTGKADVSLYLYSQQ</sequence>
<gene>
    <name evidence="3" type="ORF">A2519_04790</name>
</gene>
<keyword evidence="1" id="KW-0175">Coiled coil</keyword>
<dbReference type="InterPro" id="IPR007445">
    <property type="entry name" value="PilO"/>
</dbReference>
<evidence type="ECO:0000256" key="1">
    <source>
        <dbReference type="SAM" id="Coils"/>
    </source>
</evidence>
<feature type="transmembrane region" description="Helical" evidence="2">
    <location>
        <begin position="20"/>
        <end position="38"/>
    </location>
</feature>
<protein>
    <recommendedName>
        <fullName evidence="5">Pilus assembly protein PilO</fullName>
    </recommendedName>
</protein>
<feature type="coiled-coil region" evidence="1">
    <location>
        <begin position="54"/>
        <end position="88"/>
    </location>
</feature>
<accession>A0A1F7F5T5</accession>
<keyword evidence="2" id="KW-0812">Transmembrane</keyword>
<evidence type="ECO:0000313" key="4">
    <source>
        <dbReference type="Proteomes" id="UP000179243"/>
    </source>
</evidence>
<dbReference type="InterPro" id="IPR014717">
    <property type="entry name" value="Transl_elong_EF1B/ribsomal_bS6"/>
</dbReference>
<evidence type="ECO:0000256" key="2">
    <source>
        <dbReference type="SAM" id="Phobius"/>
    </source>
</evidence>
<organism evidence="3 4">
    <name type="scientific">Candidatus Raymondbacteria bacterium RIFOXYD12_FULL_49_13</name>
    <dbReference type="NCBI Taxonomy" id="1817890"/>
    <lineage>
        <taxon>Bacteria</taxon>
        <taxon>Raymondiibacteriota</taxon>
    </lineage>
</organism>
<dbReference type="AlphaFoldDB" id="A0A1F7F5T5"/>
<dbReference type="Gene3D" id="3.30.70.60">
    <property type="match status" value="1"/>
</dbReference>
<comment type="caution">
    <text evidence="3">The sequence shown here is derived from an EMBL/GenBank/DDBJ whole genome shotgun (WGS) entry which is preliminary data.</text>
</comment>
<name>A0A1F7F5T5_UNCRA</name>
<dbReference type="GO" id="GO:0043683">
    <property type="term" value="P:type IV pilus assembly"/>
    <property type="evidence" value="ECO:0007669"/>
    <property type="project" value="InterPro"/>
</dbReference>